<organism evidence="2 3">
    <name type="scientific">Atlanticothrix silvestris CENA357</name>
    <dbReference type="NCBI Taxonomy" id="1725252"/>
    <lineage>
        <taxon>Bacteria</taxon>
        <taxon>Bacillati</taxon>
        <taxon>Cyanobacteriota</taxon>
        <taxon>Cyanophyceae</taxon>
        <taxon>Nostocales</taxon>
        <taxon>Nodulariaceae</taxon>
        <taxon>Atlanticothrix</taxon>
        <taxon>Atlanticothrix silvestris</taxon>
    </lineage>
</organism>
<dbReference type="AlphaFoldDB" id="A0A8J7HJ61"/>
<dbReference type="Proteomes" id="UP000599391">
    <property type="component" value="Unassembled WGS sequence"/>
</dbReference>
<reference evidence="2 3" key="1">
    <citation type="journal article" date="2021" name="Int. J. Syst. Evol. Microbiol.">
        <title>Amazonocrinis nigriterrae gen. nov., sp. nov., Atlanticothrix silvestris gen. nov., sp. nov. and Dendronalium phyllosphericum gen. nov., sp. nov., nostocacean cyanobacteria from Brazilian environments.</title>
        <authorList>
            <person name="Alvarenga D.O."/>
            <person name="Andreote A.P.D."/>
            <person name="Branco L.H.Z."/>
            <person name="Delbaje E."/>
            <person name="Cruz R.B."/>
            <person name="Varani A.M."/>
            <person name="Fiore M.F."/>
        </authorList>
    </citation>
    <scope>NUCLEOTIDE SEQUENCE [LARGE SCALE GENOMIC DNA]</scope>
    <source>
        <strain evidence="2 3">CENA357</strain>
    </source>
</reference>
<comment type="caution">
    <text evidence="2">The sequence shown here is derived from an EMBL/GenBank/DDBJ whole genome shotgun (WGS) entry which is preliminary data.</text>
</comment>
<evidence type="ECO:0000313" key="2">
    <source>
        <dbReference type="EMBL" id="MBH8553345.1"/>
    </source>
</evidence>
<protein>
    <submittedName>
        <fullName evidence="2">Uncharacterized protein</fullName>
    </submittedName>
</protein>
<evidence type="ECO:0000256" key="1">
    <source>
        <dbReference type="SAM" id="Phobius"/>
    </source>
</evidence>
<proteinExistence type="predicted"/>
<feature type="transmembrane region" description="Helical" evidence="1">
    <location>
        <begin position="40"/>
        <end position="58"/>
    </location>
</feature>
<sequence length="102" mass="12035">MFHAINSRDIPSLRVAITLQENQYNQPPQLASPDHNIKSVTSIFLTFLFIGFILGWLLQHNRYKKRQAIYIFRKAKTLDTIQKLTPQTQSQIEILERIWNKP</sequence>
<keyword evidence="3" id="KW-1185">Reference proteome</keyword>
<accession>A0A8J7HJ61</accession>
<evidence type="ECO:0000313" key="3">
    <source>
        <dbReference type="Proteomes" id="UP000599391"/>
    </source>
</evidence>
<keyword evidence="1" id="KW-0812">Transmembrane</keyword>
<dbReference type="RefSeq" id="WP_214439634.1">
    <property type="nucleotide sequence ID" value="NZ_JAECZB010000029.1"/>
</dbReference>
<keyword evidence="1" id="KW-1133">Transmembrane helix</keyword>
<keyword evidence="1" id="KW-0472">Membrane</keyword>
<gene>
    <name evidence="2" type="ORF">I8751_13365</name>
</gene>
<name>A0A8J7HJ61_9CYAN</name>
<dbReference type="EMBL" id="JAECZB010000029">
    <property type="protein sequence ID" value="MBH8553345.1"/>
    <property type="molecule type" value="Genomic_DNA"/>
</dbReference>